<keyword evidence="3" id="KW-1185">Reference proteome</keyword>
<feature type="compositionally biased region" description="Polar residues" evidence="1">
    <location>
        <begin position="101"/>
        <end position="111"/>
    </location>
</feature>
<dbReference type="AlphaFoldDB" id="A0A165ER73"/>
<evidence type="ECO:0000313" key="3">
    <source>
        <dbReference type="Proteomes" id="UP000077266"/>
    </source>
</evidence>
<protein>
    <submittedName>
        <fullName evidence="2">Uncharacterized protein</fullName>
    </submittedName>
</protein>
<evidence type="ECO:0000313" key="2">
    <source>
        <dbReference type="EMBL" id="KZV87511.1"/>
    </source>
</evidence>
<dbReference type="EMBL" id="KV426123">
    <property type="protein sequence ID" value="KZV87511.1"/>
    <property type="molecule type" value="Genomic_DNA"/>
</dbReference>
<dbReference type="Proteomes" id="UP000077266">
    <property type="component" value="Unassembled WGS sequence"/>
</dbReference>
<feature type="region of interest" description="Disordered" evidence="1">
    <location>
        <begin position="101"/>
        <end position="165"/>
    </location>
</feature>
<organism evidence="2 3">
    <name type="scientific">Exidia glandulosa HHB12029</name>
    <dbReference type="NCBI Taxonomy" id="1314781"/>
    <lineage>
        <taxon>Eukaryota</taxon>
        <taxon>Fungi</taxon>
        <taxon>Dikarya</taxon>
        <taxon>Basidiomycota</taxon>
        <taxon>Agaricomycotina</taxon>
        <taxon>Agaricomycetes</taxon>
        <taxon>Auriculariales</taxon>
        <taxon>Exidiaceae</taxon>
        <taxon>Exidia</taxon>
    </lineage>
</organism>
<sequence>MEAVTVLGLLTGPSIDEFQHVFEDEIVGFFSDATPSVQKRKTPPLDDAEEDAVDALGGARVLLRKPLSTLVHEFKDQFCSKRRGECFAKLNDLLSKLVPTTTSEGANSIRATSPPPSSPEREHADTLLPAADDAVSSSPELLDPATRPSSMGEEPPATSQPSSAPPEVLVPLFVVKTIDDSKTVVRAKKKTLVRTQPLQIEADIVDTACFGFVLDLLARHCHRIVHLRLTTPCNDIAALGLGMLVRNLSTRRAHELKTLYWGIEFGEPLRLNPNNFSLLADVSVPPSSIFYFIEGTQPTFPTVRKLRILSVPGSHETALTFSSLVDAFPKTQHFTIEVPFTDEEEDSTVEPVAPEGLILHQGKTSGWTRRNVTVLLDHFAADKMTLGIVVAPEHFMLDLAVTKFFLVNGFAMSYIAGRARVRLNALSGGRHWLFEHVASERLKYFIAGPHWPEFGELTLPLWVTESDLIEFLATSPKNIIILTIVINVRHEGAVSLLAYPGERWTCPNLWKIRFVLEPVELNHPDLPRLCSPLPPPSVSLEDLYEFLVSHSFPRHEAVIILPPHLEFSQDWDTAHASLLTVVRDVRRVD</sequence>
<name>A0A165ER73_EXIGL</name>
<gene>
    <name evidence="2" type="ORF">EXIGLDRAFT_752194</name>
</gene>
<feature type="compositionally biased region" description="Low complexity" evidence="1">
    <location>
        <begin position="153"/>
        <end position="165"/>
    </location>
</feature>
<dbReference type="InParanoid" id="A0A165ER73"/>
<evidence type="ECO:0000256" key="1">
    <source>
        <dbReference type="SAM" id="MobiDB-lite"/>
    </source>
</evidence>
<proteinExistence type="predicted"/>
<accession>A0A165ER73</accession>
<reference evidence="2 3" key="1">
    <citation type="journal article" date="2016" name="Mol. Biol. Evol.">
        <title>Comparative Genomics of Early-Diverging Mushroom-Forming Fungi Provides Insights into the Origins of Lignocellulose Decay Capabilities.</title>
        <authorList>
            <person name="Nagy L.G."/>
            <person name="Riley R."/>
            <person name="Tritt A."/>
            <person name="Adam C."/>
            <person name="Daum C."/>
            <person name="Floudas D."/>
            <person name="Sun H."/>
            <person name="Yadav J.S."/>
            <person name="Pangilinan J."/>
            <person name="Larsson K.H."/>
            <person name="Matsuura K."/>
            <person name="Barry K."/>
            <person name="Labutti K."/>
            <person name="Kuo R."/>
            <person name="Ohm R.A."/>
            <person name="Bhattacharya S.S."/>
            <person name="Shirouzu T."/>
            <person name="Yoshinaga Y."/>
            <person name="Martin F.M."/>
            <person name="Grigoriev I.V."/>
            <person name="Hibbett D.S."/>
        </authorList>
    </citation>
    <scope>NUCLEOTIDE SEQUENCE [LARGE SCALE GENOMIC DNA]</scope>
    <source>
        <strain evidence="2 3">HHB12029</strain>
    </source>
</reference>